<evidence type="ECO:0000313" key="2">
    <source>
        <dbReference type="Proteomes" id="UP000092528"/>
    </source>
</evidence>
<organism evidence="1 2">
    <name type="scientific">Vibrio scophthalmi</name>
    <dbReference type="NCBI Taxonomy" id="45658"/>
    <lineage>
        <taxon>Bacteria</taxon>
        <taxon>Pseudomonadati</taxon>
        <taxon>Pseudomonadota</taxon>
        <taxon>Gammaproteobacteria</taxon>
        <taxon>Vibrionales</taxon>
        <taxon>Vibrionaceae</taxon>
        <taxon>Vibrio</taxon>
    </lineage>
</organism>
<dbReference type="KEGG" id="vsc:VSVS12_04357"/>
<dbReference type="PATRIC" id="fig|45658.6.peg.4333"/>
<reference evidence="1 2" key="1">
    <citation type="submission" date="2016-07" db="EMBL/GenBank/DDBJ databases">
        <title>Genome sequencing of Vibrio scophthalmi strain VS-05, an isolated from Paralichthys olivaceus.</title>
        <authorList>
            <person name="Han H.-J."/>
        </authorList>
    </citation>
    <scope>NUCLEOTIDE SEQUENCE [LARGE SCALE GENOMIC DNA]</scope>
    <source>
        <strain evidence="1 2">VS-05</strain>
    </source>
</reference>
<gene>
    <name evidence="1" type="ORF">VSVS05_04189</name>
</gene>
<proteinExistence type="predicted"/>
<keyword evidence="2" id="KW-1185">Reference proteome</keyword>
<dbReference type="Proteomes" id="UP000092528">
    <property type="component" value="Chromosome 2"/>
</dbReference>
<dbReference type="EMBL" id="CP016415">
    <property type="protein sequence ID" value="ANU39225.1"/>
    <property type="molecule type" value="Genomic_DNA"/>
</dbReference>
<evidence type="ECO:0000313" key="1">
    <source>
        <dbReference type="EMBL" id="ANU39225.1"/>
    </source>
</evidence>
<dbReference type="STRING" id="45658.VSVS12_04357"/>
<name>A0A1B1NWL4_9VIBR</name>
<accession>A0A1B1NWL4</accession>
<dbReference type="AlphaFoldDB" id="A0A1B1NWL4"/>
<sequence>MMKNALIIALSVFSVSAFAAGGAGSNNGLNGDLIQQATAAGLSTQQAVQGVATGHITTGMSADQMLEVAAKMK</sequence>
<protein>
    <submittedName>
        <fullName evidence="1">Uncharacterized protein</fullName>
    </submittedName>
</protein>